<feature type="domain" description="DinB-like" evidence="1">
    <location>
        <begin position="12"/>
        <end position="150"/>
    </location>
</feature>
<sequence>MSTNLFDQMAFIRSQTLEAMEGVTEELADRIPVGFRNNLRWQLGHVYTVTEKFAFAQLKLPMHLPEGFMERFPYGTSPLDDIANSFPMPTLPQLESLLKEQPERIRAVLPSSRLNESVPTITTSTGLGLLTPEQSLRYNMYHEGLHFGIISVYKRLLSR</sequence>
<dbReference type="Gene3D" id="1.20.120.450">
    <property type="entry name" value="dinb family like domain"/>
    <property type="match status" value="1"/>
</dbReference>
<dbReference type="InterPro" id="IPR024775">
    <property type="entry name" value="DinB-like"/>
</dbReference>
<evidence type="ECO:0000313" key="2">
    <source>
        <dbReference type="EMBL" id="NOU88795.1"/>
    </source>
</evidence>
<dbReference type="EMBL" id="WHOC01000133">
    <property type="protein sequence ID" value="NOU88795.1"/>
    <property type="molecule type" value="Genomic_DNA"/>
</dbReference>
<dbReference type="RefSeq" id="WP_171691773.1">
    <property type="nucleotide sequence ID" value="NZ_WHOC01000133.1"/>
</dbReference>
<dbReference type="Pfam" id="PF12867">
    <property type="entry name" value="DinB_2"/>
    <property type="match status" value="1"/>
</dbReference>
<keyword evidence="3" id="KW-1185">Reference proteome</keyword>
<protein>
    <submittedName>
        <fullName evidence="2">DinB family protein</fullName>
    </submittedName>
</protein>
<gene>
    <name evidence="2" type="ORF">GC102_24025</name>
</gene>
<dbReference type="Proteomes" id="UP000658690">
    <property type="component" value="Unassembled WGS sequence"/>
</dbReference>
<organism evidence="2 3">
    <name type="scientific">Paenibacillus germinis</name>
    <dbReference type="NCBI Taxonomy" id="2654979"/>
    <lineage>
        <taxon>Bacteria</taxon>
        <taxon>Bacillati</taxon>
        <taxon>Bacillota</taxon>
        <taxon>Bacilli</taxon>
        <taxon>Bacillales</taxon>
        <taxon>Paenibacillaceae</taxon>
        <taxon>Paenibacillus</taxon>
    </lineage>
</organism>
<comment type="caution">
    <text evidence="2">The sequence shown here is derived from an EMBL/GenBank/DDBJ whole genome shotgun (WGS) entry which is preliminary data.</text>
</comment>
<reference evidence="2 3" key="1">
    <citation type="submission" date="2019-10" db="EMBL/GenBank/DDBJ databases">
        <title>Description of Paenibacillus choica sp. nov.</title>
        <authorList>
            <person name="Carlier A."/>
            <person name="Qi S."/>
        </authorList>
    </citation>
    <scope>NUCLEOTIDE SEQUENCE [LARGE SCALE GENOMIC DNA]</scope>
    <source>
        <strain evidence="2 3">LMG 31460</strain>
    </source>
</reference>
<evidence type="ECO:0000313" key="3">
    <source>
        <dbReference type="Proteomes" id="UP000658690"/>
    </source>
</evidence>
<dbReference type="InterPro" id="IPR034660">
    <property type="entry name" value="DinB/YfiT-like"/>
</dbReference>
<proteinExistence type="predicted"/>
<accession>A0ABX1Z5X9</accession>
<dbReference type="SUPFAM" id="SSF109854">
    <property type="entry name" value="DinB/YfiT-like putative metalloenzymes"/>
    <property type="match status" value="1"/>
</dbReference>
<name>A0ABX1Z5X9_9BACL</name>
<evidence type="ECO:0000259" key="1">
    <source>
        <dbReference type="Pfam" id="PF12867"/>
    </source>
</evidence>